<keyword evidence="2" id="KW-1185">Reference proteome</keyword>
<dbReference type="Proteomes" id="UP001362999">
    <property type="component" value="Unassembled WGS sequence"/>
</dbReference>
<accession>A0AAV9ZRH3</accession>
<protein>
    <submittedName>
        <fullName evidence="1">Uncharacterized protein</fullName>
    </submittedName>
</protein>
<name>A0AAV9ZRH3_9AGAR</name>
<dbReference type="AlphaFoldDB" id="A0AAV9ZRH3"/>
<sequence length="211" mass="23481">MPSYSMSTVQAINVSGICPRIPNDGQSDNVTVSDDSYPLFCKEDFWVMNESLRSQGIVSVEKSRPRPSVKPKAGDCRSEIAGLPLPSKDQIVETELSSSTTVQDTMTLPRPAHRKYHNQQCSYIERNSQLPISSDLSGSPHAQPQFQTDCETNRRNKLVEIQGSLDDSVPGRSRAHKVDPGFAFLVHGQPIFRRWNSHASKSSSWHSAKRA</sequence>
<comment type="caution">
    <text evidence="1">The sequence shown here is derived from an EMBL/GenBank/DDBJ whole genome shotgun (WGS) entry which is preliminary data.</text>
</comment>
<gene>
    <name evidence="1" type="ORF">R3P38DRAFT_2804467</name>
</gene>
<reference evidence="1 2" key="1">
    <citation type="journal article" date="2024" name="J Genomics">
        <title>Draft genome sequencing and assembly of Favolaschia claudopus CIRM-BRFM 2984 isolated from oak limbs.</title>
        <authorList>
            <person name="Navarro D."/>
            <person name="Drula E."/>
            <person name="Chaduli D."/>
            <person name="Cazenave R."/>
            <person name="Ahrendt S."/>
            <person name="Wang J."/>
            <person name="Lipzen A."/>
            <person name="Daum C."/>
            <person name="Barry K."/>
            <person name="Grigoriev I.V."/>
            <person name="Favel A."/>
            <person name="Rosso M.N."/>
            <person name="Martin F."/>
        </authorList>
    </citation>
    <scope>NUCLEOTIDE SEQUENCE [LARGE SCALE GENOMIC DNA]</scope>
    <source>
        <strain evidence="1 2">CIRM-BRFM 2984</strain>
    </source>
</reference>
<organism evidence="1 2">
    <name type="scientific">Favolaschia claudopus</name>
    <dbReference type="NCBI Taxonomy" id="2862362"/>
    <lineage>
        <taxon>Eukaryota</taxon>
        <taxon>Fungi</taxon>
        <taxon>Dikarya</taxon>
        <taxon>Basidiomycota</taxon>
        <taxon>Agaricomycotina</taxon>
        <taxon>Agaricomycetes</taxon>
        <taxon>Agaricomycetidae</taxon>
        <taxon>Agaricales</taxon>
        <taxon>Marasmiineae</taxon>
        <taxon>Mycenaceae</taxon>
        <taxon>Favolaschia</taxon>
    </lineage>
</organism>
<proteinExistence type="predicted"/>
<dbReference type="EMBL" id="JAWWNJ010000121">
    <property type="protein sequence ID" value="KAK6988686.1"/>
    <property type="molecule type" value="Genomic_DNA"/>
</dbReference>
<evidence type="ECO:0000313" key="2">
    <source>
        <dbReference type="Proteomes" id="UP001362999"/>
    </source>
</evidence>
<evidence type="ECO:0000313" key="1">
    <source>
        <dbReference type="EMBL" id="KAK6988686.1"/>
    </source>
</evidence>